<dbReference type="InterPro" id="IPR002893">
    <property type="entry name" value="Znf_MYND"/>
</dbReference>
<name>A0A0G4FPU3_VITBC</name>
<dbReference type="OrthoDB" id="341421at2759"/>
<dbReference type="EMBL" id="CDMY01000477">
    <property type="protein sequence ID" value="CEM16483.1"/>
    <property type="molecule type" value="Genomic_DNA"/>
</dbReference>
<dbReference type="Gene3D" id="6.10.140.2220">
    <property type="match status" value="1"/>
</dbReference>
<evidence type="ECO:0000259" key="5">
    <source>
        <dbReference type="PROSITE" id="PS50865"/>
    </source>
</evidence>
<evidence type="ECO:0000256" key="1">
    <source>
        <dbReference type="ARBA" id="ARBA00022723"/>
    </source>
</evidence>
<keyword evidence="3" id="KW-0862">Zinc</keyword>
<reference evidence="6 7" key="1">
    <citation type="submission" date="2014-11" db="EMBL/GenBank/DDBJ databases">
        <authorList>
            <person name="Zhu J."/>
            <person name="Qi W."/>
            <person name="Song R."/>
        </authorList>
    </citation>
    <scope>NUCLEOTIDE SEQUENCE [LARGE SCALE GENOMIC DNA]</scope>
</reference>
<organism evidence="6 7">
    <name type="scientific">Vitrella brassicaformis (strain CCMP3155)</name>
    <dbReference type="NCBI Taxonomy" id="1169540"/>
    <lineage>
        <taxon>Eukaryota</taxon>
        <taxon>Sar</taxon>
        <taxon>Alveolata</taxon>
        <taxon>Colpodellida</taxon>
        <taxon>Vitrellaceae</taxon>
        <taxon>Vitrella</taxon>
    </lineage>
</organism>
<keyword evidence="7" id="KW-1185">Reference proteome</keyword>
<sequence>MQSLPFTSGQSCGKNDASLGSCTQCKVLQYCGKECQRSHWKEKHKSECRYLGRLYESAGELYHNAKVIKYAMGYMPEDHYLLIQRAREAEIFEEVRQNGMDQIVEPLAAQPGKIVRMTVESGCAALSSYRHMRLELHSASKPSRRRTPVAGAAGQGDPQKAVSYLTFRVAPFSMVDPGINNMVTCIAAFKGNIALGIGNVSAPPLSEESKMGIIFNCQLLLKKVVDDMLELGNSRHGARVIPDFIFLTTTGPWDVLFWMKFATSTKHITQNIPRRCFWYVMPHPMVVCRDAVFRACEKLFGQQAAIGIFDRGVDCAFSSLLHNDPAKVLFRSRWRETIVYHINNDHISSGVRQSCVDKATERGCAAEVIGEELIEEALRFTDLFRHNLLEYLTDGGSCDTSETTYLRVPLAHYFSITEGQLRGIIAELDAMDLEYPADIQELMALPVPNDQCRSSCECERVMGSEVVLADGHVSRQLTVQLHMHGLIPPQSL</sequence>
<evidence type="ECO:0000256" key="4">
    <source>
        <dbReference type="PROSITE-ProRule" id="PRU00134"/>
    </source>
</evidence>
<dbReference type="Proteomes" id="UP000041254">
    <property type="component" value="Unassembled WGS sequence"/>
</dbReference>
<dbReference type="GO" id="GO:0008270">
    <property type="term" value="F:zinc ion binding"/>
    <property type="evidence" value="ECO:0007669"/>
    <property type="project" value="UniProtKB-KW"/>
</dbReference>
<dbReference type="AlphaFoldDB" id="A0A0G4FPU3"/>
<dbReference type="PhylomeDB" id="A0A0G4FPU3"/>
<protein>
    <recommendedName>
        <fullName evidence="5">MYND-type domain-containing protein</fullName>
    </recommendedName>
</protein>
<accession>A0A0G4FPU3</accession>
<dbReference type="VEuPathDB" id="CryptoDB:Vbra_769"/>
<dbReference type="InParanoid" id="A0A0G4FPU3"/>
<dbReference type="PROSITE" id="PS50865">
    <property type="entry name" value="ZF_MYND_2"/>
    <property type="match status" value="1"/>
</dbReference>
<keyword evidence="1" id="KW-0479">Metal-binding</keyword>
<dbReference type="SUPFAM" id="SSF144232">
    <property type="entry name" value="HIT/MYND zinc finger-like"/>
    <property type="match status" value="1"/>
</dbReference>
<proteinExistence type="predicted"/>
<dbReference type="Pfam" id="PF01753">
    <property type="entry name" value="zf-MYND"/>
    <property type="match status" value="1"/>
</dbReference>
<feature type="domain" description="MYND-type" evidence="5">
    <location>
        <begin position="9"/>
        <end position="48"/>
    </location>
</feature>
<evidence type="ECO:0000313" key="6">
    <source>
        <dbReference type="EMBL" id="CEM16483.1"/>
    </source>
</evidence>
<evidence type="ECO:0000256" key="3">
    <source>
        <dbReference type="ARBA" id="ARBA00022833"/>
    </source>
</evidence>
<evidence type="ECO:0000256" key="2">
    <source>
        <dbReference type="ARBA" id="ARBA00022771"/>
    </source>
</evidence>
<keyword evidence="2 4" id="KW-0863">Zinc-finger</keyword>
<gene>
    <name evidence="6" type="ORF">Vbra_769</name>
</gene>
<evidence type="ECO:0000313" key="7">
    <source>
        <dbReference type="Proteomes" id="UP000041254"/>
    </source>
</evidence>